<keyword evidence="1" id="KW-0472">Membrane</keyword>
<dbReference type="RefSeq" id="WP_089480116.1">
    <property type="nucleotide sequence ID" value="NZ_MUGS01000027.1"/>
</dbReference>
<name>A0A227P7F9_9FLAO</name>
<keyword evidence="1" id="KW-0812">Transmembrane</keyword>
<evidence type="ECO:0000313" key="2">
    <source>
        <dbReference type="EMBL" id="OXG05106.1"/>
    </source>
</evidence>
<dbReference type="AlphaFoldDB" id="A0A227P7F9"/>
<accession>A0A227P7F9</accession>
<reference evidence="2 3" key="1">
    <citation type="submission" date="2016-11" db="EMBL/GenBank/DDBJ databases">
        <title>Whole genomes of Flavobacteriaceae.</title>
        <authorList>
            <person name="Stine C."/>
            <person name="Li C."/>
            <person name="Tadesse D."/>
        </authorList>
    </citation>
    <scope>NUCLEOTIDE SEQUENCE [LARGE SCALE GENOMIC DNA]</scope>
    <source>
        <strain evidence="2 3">DSM 24704</strain>
    </source>
</reference>
<organism evidence="2 3">
    <name type="scientific">Flavobacterium araucananum</name>
    <dbReference type="NCBI Taxonomy" id="946678"/>
    <lineage>
        <taxon>Bacteria</taxon>
        <taxon>Pseudomonadati</taxon>
        <taxon>Bacteroidota</taxon>
        <taxon>Flavobacteriia</taxon>
        <taxon>Flavobacteriales</taxon>
        <taxon>Flavobacteriaceae</taxon>
        <taxon>Flavobacterium</taxon>
    </lineage>
</organism>
<gene>
    <name evidence="2" type="ORF">B0A64_13840</name>
</gene>
<proteinExistence type="predicted"/>
<feature type="transmembrane region" description="Helical" evidence="1">
    <location>
        <begin position="6"/>
        <end position="25"/>
    </location>
</feature>
<dbReference type="OrthoDB" id="1345881at2"/>
<sequence>MGTDLFEVIIIALLLYIGYLGKFYLPNYFKKKAENLAQSQDIEHLTTLIKEVEFKFEERTQNLKAKLDLTNQLQLGLYNEERNSLINLHSVMYDFYTFVSDVSLGGIDIQNNKLLEEHLKMRFLKSDNFFHAKNNTMLFVDQDDNGIEEIMHEIFEDINKFSEHYLDYSSGLRNHNMSYNENFSKDELNVFSAKVKCLNDKYIKEVSAMIEIVGPKLTEGTRRIKGYLSKKVS</sequence>
<evidence type="ECO:0000256" key="1">
    <source>
        <dbReference type="SAM" id="Phobius"/>
    </source>
</evidence>
<dbReference type="Proteomes" id="UP000214684">
    <property type="component" value="Unassembled WGS sequence"/>
</dbReference>
<dbReference type="EMBL" id="MUGS01000027">
    <property type="protein sequence ID" value="OXG05106.1"/>
    <property type="molecule type" value="Genomic_DNA"/>
</dbReference>
<keyword evidence="1" id="KW-1133">Transmembrane helix</keyword>
<evidence type="ECO:0000313" key="3">
    <source>
        <dbReference type="Proteomes" id="UP000214684"/>
    </source>
</evidence>
<protein>
    <submittedName>
        <fullName evidence="2">Uncharacterized protein</fullName>
    </submittedName>
</protein>
<keyword evidence="3" id="KW-1185">Reference proteome</keyword>
<comment type="caution">
    <text evidence="2">The sequence shown here is derived from an EMBL/GenBank/DDBJ whole genome shotgun (WGS) entry which is preliminary data.</text>
</comment>